<evidence type="ECO:0000259" key="4">
    <source>
        <dbReference type="PROSITE" id="PS51819"/>
    </source>
</evidence>
<dbReference type="AlphaFoldDB" id="A0A2Z4ML91"/>
<protein>
    <recommendedName>
        <fullName evidence="2">Bleomycin resistance protein</fullName>
    </recommendedName>
</protein>
<dbReference type="Pfam" id="PF19581">
    <property type="entry name" value="Glyoxalase_7"/>
    <property type="match status" value="1"/>
</dbReference>
<dbReference type="PROSITE" id="PS51819">
    <property type="entry name" value="VOC"/>
    <property type="match status" value="1"/>
</dbReference>
<dbReference type="SUPFAM" id="SSF54593">
    <property type="entry name" value="Glyoxalase/Bleomycin resistance protein/Dihydroxybiphenyl dioxygenase"/>
    <property type="match status" value="1"/>
</dbReference>
<keyword evidence="5" id="KW-0560">Oxidoreductase</keyword>
<dbReference type="InterPro" id="IPR029068">
    <property type="entry name" value="Glyas_Bleomycin-R_OHBP_Dase"/>
</dbReference>
<gene>
    <name evidence="5" type="ORF">AB432_020265</name>
</gene>
<evidence type="ECO:0000256" key="3">
    <source>
        <dbReference type="ARBA" id="ARBA00023251"/>
    </source>
</evidence>
<keyword evidence="5" id="KW-0223">Dioxygenase</keyword>
<evidence type="ECO:0000256" key="1">
    <source>
        <dbReference type="ARBA" id="ARBA00011051"/>
    </source>
</evidence>
<dbReference type="InterPro" id="IPR000335">
    <property type="entry name" value="Bleomycin-R"/>
</dbReference>
<accession>A0A2Z4ML91</accession>
<proteinExistence type="inferred from homology"/>
<dbReference type="EMBL" id="CP030117">
    <property type="protein sequence ID" value="AWX57248.1"/>
    <property type="molecule type" value="Genomic_DNA"/>
</dbReference>
<evidence type="ECO:0000313" key="6">
    <source>
        <dbReference type="Proteomes" id="UP000036061"/>
    </source>
</evidence>
<organism evidence="5 6">
    <name type="scientific">Brevibacillus brevis</name>
    <name type="common">Bacillus brevis</name>
    <dbReference type="NCBI Taxonomy" id="1393"/>
    <lineage>
        <taxon>Bacteria</taxon>
        <taxon>Bacillati</taxon>
        <taxon>Bacillota</taxon>
        <taxon>Bacilli</taxon>
        <taxon>Bacillales</taxon>
        <taxon>Paenibacillaceae</taxon>
        <taxon>Brevibacillus</taxon>
    </lineage>
</organism>
<dbReference type="Proteomes" id="UP000036061">
    <property type="component" value="Chromosome"/>
</dbReference>
<sequence length="122" mass="14388">MNQIITPIFRMFDVEKAREFYVEFLGFQIDWEHRYEDHFPLYMQISSPSCTLHLSEHHGDACPGSAIRVQVENIELFHQSLLRQGYMYARPGLEETPWGTLEVSVTDPFGNRLHFYQPVDHT</sequence>
<comment type="similarity">
    <text evidence="1">Belongs to the bleomycin resistance protein family.</text>
</comment>
<evidence type="ECO:0000313" key="5">
    <source>
        <dbReference type="EMBL" id="AWX57248.1"/>
    </source>
</evidence>
<dbReference type="RefSeq" id="WP_048033823.1">
    <property type="nucleotide sequence ID" value="NZ_CP030117.1"/>
</dbReference>
<evidence type="ECO:0000256" key="2">
    <source>
        <dbReference type="ARBA" id="ARBA00021572"/>
    </source>
</evidence>
<name>A0A2Z4ML91_BREBE</name>
<dbReference type="InterPro" id="IPR037523">
    <property type="entry name" value="VOC_core"/>
</dbReference>
<feature type="domain" description="VOC" evidence="4">
    <location>
        <begin position="1"/>
        <end position="118"/>
    </location>
</feature>
<keyword evidence="3" id="KW-0046">Antibiotic resistance</keyword>
<dbReference type="GO" id="GO:0051213">
    <property type="term" value="F:dioxygenase activity"/>
    <property type="evidence" value="ECO:0007669"/>
    <property type="project" value="UniProtKB-KW"/>
</dbReference>
<dbReference type="Gene3D" id="3.10.180.10">
    <property type="entry name" value="2,3-Dihydroxybiphenyl 1,2-Dioxygenase, domain 1"/>
    <property type="match status" value="1"/>
</dbReference>
<dbReference type="CDD" id="cd08349">
    <property type="entry name" value="BLMA_like"/>
    <property type="match status" value="1"/>
</dbReference>
<reference evidence="5 6" key="1">
    <citation type="journal article" date="2015" name="Genome Announc.">
        <title>Draft Genome Sequence of Brevibacillus brevis DZQ7, a Plant Growth-Promoting Rhizobacterium with Broad-Spectrum Antimicrobial Activity.</title>
        <authorList>
            <person name="Hou Q."/>
            <person name="Wang C."/>
            <person name="Hou X."/>
            <person name="Xia Z."/>
            <person name="Ye J."/>
            <person name="Liu K."/>
            <person name="Liu H."/>
            <person name="Wang J."/>
            <person name="Guo H."/>
            <person name="Yu X."/>
            <person name="Yang Y."/>
            <person name="Du B."/>
            <person name="Ding Y."/>
        </authorList>
    </citation>
    <scope>NUCLEOTIDE SEQUENCE [LARGE SCALE GENOMIC DNA]</scope>
    <source>
        <strain evidence="5 6">DZQ7</strain>
    </source>
</reference>
<dbReference type="GO" id="GO:0046677">
    <property type="term" value="P:response to antibiotic"/>
    <property type="evidence" value="ECO:0007669"/>
    <property type="project" value="UniProtKB-KW"/>
</dbReference>